<evidence type="ECO:0000313" key="3">
    <source>
        <dbReference type="EMBL" id="KNC53373.1"/>
    </source>
</evidence>
<keyword evidence="4" id="KW-1185">Reference proteome</keyword>
<keyword evidence="2" id="KW-0812">Transmembrane</keyword>
<feature type="transmembrane region" description="Helical" evidence="2">
    <location>
        <begin position="21"/>
        <end position="40"/>
    </location>
</feature>
<sequence length="265" mass="29014">MARIVTVLWRSGHRGQSASTAFVSLAFLAASPIFGALLWLSHTINPGRCLLPAERKILSSGVWAALSEAAHAQAATELAENGTEATELTEGRKRSKKSKSGGALRVRDFDPQVVVGIRREAWIPCVVHELDDVVCDEEAFVRLLNRMRIHQGHSPLSWMMCVWDASTYGFSLAHHIHTSYRRPGTTTAASSASRSVRLTAETLRHEFVHSLQSLATSRGELEPFLAAYVGEILFLAATACLFGSAVDLYHGLSFEIQAYALEDLP</sequence>
<dbReference type="RefSeq" id="XP_013754418.1">
    <property type="nucleotide sequence ID" value="XM_013898964.1"/>
</dbReference>
<dbReference type="GeneID" id="25567465"/>
<evidence type="ECO:0000313" key="4">
    <source>
        <dbReference type="Proteomes" id="UP000054408"/>
    </source>
</evidence>
<name>A0A0L0DPL8_THETB</name>
<accession>A0A0L0DPL8</accession>
<proteinExistence type="predicted"/>
<gene>
    <name evidence="3" type="ORF">AMSG_08878</name>
</gene>
<keyword evidence="2" id="KW-0472">Membrane</keyword>
<protein>
    <submittedName>
        <fullName evidence="3">Uncharacterized protein</fullName>
    </submittedName>
</protein>
<keyword evidence="2" id="KW-1133">Transmembrane helix</keyword>
<feature type="region of interest" description="Disordered" evidence="1">
    <location>
        <begin position="78"/>
        <end position="101"/>
    </location>
</feature>
<evidence type="ECO:0000256" key="2">
    <source>
        <dbReference type="SAM" id="Phobius"/>
    </source>
</evidence>
<dbReference type="EMBL" id="GL349481">
    <property type="protein sequence ID" value="KNC53373.1"/>
    <property type="molecule type" value="Genomic_DNA"/>
</dbReference>
<evidence type="ECO:0000256" key="1">
    <source>
        <dbReference type="SAM" id="MobiDB-lite"/>
    </source>
</evidence>
<organism evidence="3 4">
    <name type="scientific">Thecamonas trahens ATCC 50062</name>
    <dbReference type="NCBI Taxonomy" id="461836"/>
    <lineage>
        <taxon>Eukaryota</taxon>
        <taxon>Apusozoa</taxon>
        <taxon>Apusomonadida</taxon>
        <taxon>Apusomonadidae</taxon>
        <taxon>Thecamonas</taxon>
    </lineage>
</organism>
<reference evidence="3 4" key="1">
    <citation type="submission" date="2010-05" db="EMBL/GenBank/DDBJ databases">
        <title>The Genome Sequence of Thecamonas trahens ATCC 50062.</title>
        <authorList>
            <consortium name="The Broad Institute Genome Sequencing Platform"/>
            <person name="Russ C."/>
            <person name="Cuomo C."/>
            <person name="Shea T."/>
            <person name="Young S.K."/>
            <person name="Zeng Q."/>
            <person name="Koehrsen M."/>
            <person name="Haas B."/>
            <person name="Borodovsky M."/>
            <person name="Guigo R."/>
            <person name="Alvarado L."/>
            <person name="Berlin A."/>
            <person name="Bochicchio J."/>
            <person name="Borenstein D."/>
            <person name="Chapman S."/>
            <person name="Chen Z."/>
            <person name="Freedman E."/>
            <person name="Gellesch M."/>
            <person name="Goldberg J."/>
            <person name="Griggs A."/>
            <person name="Gujja S."/>
            <person name="Heilman E."/>
            <person name="Heiman D."/>
            <person name="Hepburn T."/>
            <person name="Howarth C."/>
            <person name="Jen D."/>
            <person name="Larson L."/>
            <person name="Mehta T."/>
            <person name="Park D."/>
            <person name="Pearson M."/>
            <person name="Roberts A."/>
            <person name="Saif S."/>
            <person name="Shenoy N."/>
            <person name="Sisk P."/>
            <person name="Stolte C."/>
            <person name="Sykes S."/>
            <person name="Thomson T."/>
            <person name="Walk T."/>
            <person name="White J."/>
            <person name="Yandava C."/>
            <person name="Burger G."/>
            <person name="Gray M.W."/>
            <person name="Holland P.W.H."/>
            <person name="King N."/>
            <person name="Lang F.B.F."/>
            <person name="Roger A.J."/>
            <person name="Ruiz-Trillo I."/>
            <person name="Lander E."/>
            <person name="Nusbaum C."/>
        </authorList>
    </citation>
    <scope>NUCLEOTIDE SEQUENCE [LARGE SCALE GENOMIC DNA]</scope>
    <source>
        <strain evidence="3 4">ATCC 50062</strain>
    </source>
</reference>
<dbReference type="AlphaFoldDB" id="A0A0L0DPL8"/>
<dbReference type="Proteomes" id="UP000054408">
    <property type="component" value="Unassembled WGS sequence"/>
</dbReference>